<keyword evidence="2 4" id="KW-0012">Acyltransferase</keyword>
<evidence type="ECO:0000256" key="2">
    <source>
        <dbReference type="ARBA" id="ARBA00023315"/>
    </source>
</evidence>
<dbReference type="EMBL" id="JBBGZW010000001">
    <property type="protein sequence ID" value="MEJ5045523.1"/>
    <property type="molecule type" value="Genomic_DNA"/>
</dbReference>
<dbReference type="Gene3D" id="3.40.630.30">
    <property type="match status" value="1"/>
</dbReference>
<dbReference type="PANTHER" id="PTHR43800">
    <property type="entry name" value="PEPTIDYL-LYSINE N-ACETYLTRANSFERASE YJAB"/>
    <property type="match status" value="1"/>
</dbReference>
<accession>A0ABU8PS18</accession>
<feature type="domain" description="N-acetyltransferase" evidence="3">
    <location>
        <begin position="2"/>
        <end position="144"/>
    </location>
</feature>
<keyword evidence="5" id="KW-1185">Reference proteome</keyword>
<evidence type="ECO:0000256" key="1">
    <source>
        <dbReference type="ARBA" id="ARBA00022679"/>
    </source>
</evidence>
<dbReference type="RefSeq" id="WP_180822763.1">
    <property type="nucleotide sequence ID" value="NZ_JACAWY010000001.1"/>
</dbReference>
<dbReference type="Pfam" id="PF13673">
    <property type="entry name" value="Acetyltransf_10"/>
    <property type="match status" value="1"/>
</dbReference>
<dbReference type="PANTHER" id="PTHR43800:SF1">
    <property type="entry name" value="PEPTIDYL-LYSINE N-ACETYLTRANSFERASE YJAB"/>
    <property type="match status" value="1"/>
</dbReference>
<dbReference type="InterPro" id="IPR000182">
    <property type="entry name" value="GNAT_dom"/>
</dbReference>
<keyword evidence="1 4" id="KW-0808">Transferase</keyword>
<comment type="caution">
    <text evidence="4">The sequence shown here is derived from an EMBL/GenBank/DDBJ whole genome shotgun (WGS) entry which is preliminary data.</text>
</comment>
<evidence type="ECO:0000313" key="4">
    <source>
        <dbReference type="EMBL" id="MEJ5045523.1"/>
    </source>
</evidence>
<evidence type="ECO:0000259" key="3">
    <source>
        <dbReference type="PROSITE" id="PS51186"/>
    </source>
</evidence>
<dbReference type="CDD" id="cd04301">
    <property type="entry name" value="NAT_SF"/>
    <property type="match status" value="1"/>
</dbReference>
<sequence>MTGIYQAQECDFEAITAVWEASVRATHDFLQEADILALRPQVRMHYLPMVELRVYRDEQHTIVGFLGVAENRLEMLFVAPQAFGQGVGTQLLRYATQHLGVNELDVNEQNPQALGFYQRQGFVITGRSPLDGQGNPFPLLHLRYQP</sequence>
<evidence type="ECO:0000313" key="5">
    <source>
        <dbReference type="Proteomes" id="UP001362100"/>
    </source>
</evidence>
<protein>
    <submittedName>
        <fullName evidence="4">GNAT family N-acetyltransferase</fullName>
        <ecNumber evidence="4">2.3.1.-</ecNumber>
    </submittedName>
</protein>
<reference evidence="4 5" key="1">
    <citation type="submission" date="2023-12" db="EMBL/GenBank/DDBJ databases">
        <title>Gut-associated functions are favored during microbiome assembly across C. elegans life.</title>
        <authorList>
            <person name="Zimmermann J."/>
        </authorList>
    </citation>
    <scope>NUCLEOTIDE SEQUENCE [LARGE SCALE GENOMIC DNA]</scope>
    <source>
        <strain evidence="4 5">BIGb0393</strain>
    </source>
</reference>
<dbReference type="EC" id="2.3.1.-" evidence="4"/>
<dbReference type="PROSITE" id="PS51186">
    <property type="entry name" value="GNAT"/>
    <property type="match status" value="1"/>
</dbReference>
<dbReference type="GO" id="GO:0016746">
    <property type="term" value="F:acyltransferase activity"/>
    <property type="evidence" value="ECO:0007669"/>
    <property type="project" value="UniProtKB-KW"/>
</dbReference>
<proteinExistence type="predicted"/>
<gene>
    <name evidence="4" type="ORF">WH298_09945</name>
</gene>
<dbReference type="Proteomes" id="UP001362100">
    <property type="component" value="Unassembled WGS sequence"/>
</dbReference>
<dbReference type="SUPFAM" id="SSF55729">
    <property type="entry name" value="Acyl-CoA N-acyltransferases (Nat)"/>
    <property type="match status" value="1"/>
</dbReference>
<organism evidence="4 5">
    <name type="scientific">Pantoea nemavictus</name>
    <dbReference type="NCBI Taxonomy" id="2726955"/>
    <lineage>
        <taxon>Bacteria</taxon>
        <taxon>Pseudomonadati</taxon>
        <taxon>Pseudomonadota</taxon>
        <taxon>Gammaproteobacteria</taxon>
        <taxon>Enterobacterales</taxon>
        <taxon>Erwiniaceae</taxon>
        <taxon>Pantoea</taxon>
    </lineage>
</organism>
<name>A0ABU8PS18_9GAMM</name>
<dbReference type="InterPro" id="IPR016181">
    <property type="entry name" value="Acyl_CoA_acyltransferase"/>
</dbReference>